<sequence>MRIDGKTAVVTGGSDGIGLEIARHLKAAGAGVIVVGRDPGRLAAALGEGFDTITGDLSNAAGCDALVGALVGRPIDILVNNAGMGATFDVNAPFDLAEIDRCIYLNLNAPIRLIAGLLDGLRVRPEAMIVNVTSGLAIAPSAKGPVYCGTKAGLRSFTMALRAQLAGTRVHVLEALPPVVETRMTEANPHSKMPAPECGRQIVAAMQAGRNQANVGMTALLNAVYNISPAIARRVMIRY</sequence>
<dbReference type="InterPro" id="IPR036291">
    <property type="entry name" value="NAD(P)-bd_dom_sf"/>
</dbReference>
<dbReference type="InterPro" id="IPR002347">
    <property type="entry name" value="SDR_fam"/>
</dbReference>
<dbReference type="PROSITE" id="PS00061">
    <property type="entry name" value="ADH_SHORT"/>
    <property type="match status" value="1"/>
</dbReference>
<organism evidence="3">
    <name type="scientific">hydrothermal vent metagenome</name>
    <dbReference type="NCBI Taxonomy" id="652676"/>
    <lineage>
        <taxon>unclassified sequences</taxon>
        <taxon>metagenomes</taxon>
        <taxon>ecological metagenomes</taxon>
    </lineage>
</organism>
<evidence type="ECO:0000256" key="2">
    <source>
        <dbReference type="ARBA" id="ARBA00023002"/>
    </source>
</evidence>
<evidence type="ECO:0000256" key="1">
    <source>
        <dbReference type="ARBA" id="ARBA00006484"/>
    </source>
</evidence>
<dbReference type="SUPFAM" id="SSF51735">
    <property type="entry name" value="NAD(P)-binding Rossmann-fold domains"/>
    <property type="match status" value="1"/>
</dbReference>
<dbReference type="AlphaFoldDB" id="A0A161KCM0"/>
<dbReference type="Pfam" id="PF00106">
    <property type="entry name" value="adh_short"/>
    <property type="match status" value="1"/>
</dbReference>
<name>A0A161KCM0_9ZZZZ</name>
<dbReference type="PANTHER" id="PTHR44196">
    <property type="entry name" value="DEHYDROGENASE/REDUCTASE SDR FAMILY MEMBER 7B"/>
    <property type="match status" value="1"/>
</dbReference>
<dbReference type="GO" id="GO:0016491">
    <property type="term" value="F:oxidoreductase activity"/>
    <property type="evidence" value="ECO:0007669"/>
    <property type="project" value="UniProtKB-KW"/>
</dbReference>
<dbReference type="InterPro" id="IPR020904">
    <property type="entry name" value="Sc_DH/Rdtase_CS"/>
</dbReference>
<evidence type="ECO:0000313" key="3">
    <source>
        <dbReference type="EMBL" id="CUS43482.1"/>
    </source>
</evidence>
<comment type="similarity">
    <text evidence="1">Belongs to the short-chain dehydrogenases/reductases (SDR) family.</text>
</comment>
<dbReference type="PRINTS" id="PR00081">
    <property type="entry name" value="GDHRDH"/>
</dbReference>
<proteinExistence type="inferred from homology"/>
<dbReference type="PANTHER" id="PTHR44196:SF1">
    <property type="entry name" value="DEHYDROGENASE_REDUCTASE SDR FAMILY MEMBER 7B"/>
    <property type="match status" value="1"/>
</dbReference>
<gene>
    <name evidence="3" type="ORF">MGWOODY_Smn1506</name>
</gene>
<dbReference type="EMBL" id="CZQE01000058">
    <property type="protein sequence ID" value="CUS43482.1"/>
    <property type="molecule type" value="Genomic_DNA"/>
</dbReference>
<dbReference type="PRINTS" id="PR00080">
    <property type="entry name" value="SDRFAMILY"/>
</dbReference>
<reference evidence="3" key="1">
    <citation type="submission" date="2015-10" db="EMBL/GenBank/DDBJ databases">
        <authorList>
            <person name="Gilbert D.G."/>
        </authorList>
    </citation>
    <scope>NUCLEOTIDE SEQUENCE</scope>
</reference>
<accession>A0A161KCM0</accession>
<dbReference type="Gene3D" id="3.40.50.720">
    <property type="entry name" value="NAD(P)-binding Rossmann-like Domain"/>
    <property type="match status" value="1"/>
</dbReference>
<keyword evidence="2" id="KW-0560">Oxidoreductase</keyword>
<dbReference type="GO" id="GO:0016020">
    <property type="term" value="C:membrane"/>
    <property type="evidence" value="ECO:0007669"/>
    <property type="project" value="TreeGrafter"/>
</dbReference>
<protein>
    <submittedName>
        <fullName evidence="3">Oxidoreductase, short-chain dehydrogenase/reductase family</fullName>
    </submittedName>
</protein>